<proteinExistence type="predicted"/>
<dbReference type="InterPro" id="IPR007890">
    <property type="entry name" value="CHASE2"/>
</dbReference>
<evidence type="ECO:0000256" key="1">
    <source>
        <dbReference type="ARBA" id="ARBA00000085"/>
    </source>
</evidence>
<dbReference type="Pfam" id="PF00512">
    <property type="entry name" value="HisKA"/>
    <property type="match status" value="1"/>
</dbReference>
<evidence type="ECO:0000256" key="5">
    <source>
        <dbReference type="ARBA" id="ARBA00022777"/>
    </source>
</evidence>
<dbReference type="SMART" id="SM01080">
    <property type="entry name" value="CHASE2"/>
    <property type="match status" value="1"/>
</dbReference>
<feature type="domain" description="Histidine kinase" evidence="7">
    <location>
        <begin position="435"/>
        <end position="647"/>
    </location>
</feature>
<evidence type="ECO:0000256" key="6">
    <source>
        <dbReference type="SAM" id="Phobius"/>
    </source>
</evidence>
<dbReference type="PANTHER" id="PTHR42878">
    <property type="entry name" value="TWO-COMPONENT HISTIDINE KINASE"/>
    <property type="match status" value="1"/>
</dbReference>
<comment type="catalytic activity">
    <reaction evidence="1">
        <text>ATP + protein L-histidine = ADP + protein N-phospho-L-histidine.</text>
        <dbReference type="EC" id="2.7.13.3"/>
    </reaction>
</comment>
<keyword evidence="9" id="KW-1185">Reference proteome</keyword>
<keyword evidence="6" id="KW-0472">Membrane</keyword>
<comment type="caution">
    <text evidence="8">The sequence shown here is derived from an EMBL/GenBank/DDBJ whole genome shotgun (WGS) entry which is preliminary data.</text>
</comment>
<dbReference type="Pfam" id="PF02518">
    <property type="entry name" value="HATPase_c"/>
    <property type="match status" value="1"/>
</dbReference>
<name>A0ABR9NRI3_9BACT</name>
<gene>
    <name evidence="8" type="ORF">IIE05_02655</name>
</gene>
<evidence type="ECO:0000256" key="3">
    <source>
        <dbReference type="ARBA" id="ARBA00022553"/>
    </source>
</evidence>
<dbReference type="EC" id="2.7.13.3" evidence="2"/>
<evidence type="ECO:0000259" key="7">
    <source>
        <dbReference type="PROSITE" id="PS50109"/>
    </source>
</evidence>
<keyword evidence="6" id="KW-0812">Transmembrane</keyword>
<dbReference type="CDD" id="cd00082">
    <property type="entry name" value="HisKA"/>
    <property type="match status" value="1"/>
</dbReference>
<organism evidence="8 9">
    <name type="scientific">Geobacter anodireducens</name>
    <dbReference type="NCBI Taxonomy" id="1340425"/>
    <lineage>
        <taxon>Bacteria</taxon>
        <taxon>Pseudomonadati</taxon>
        <taxon>Thermodesulfobacteriota</taxon>
        <taxon>Desulfuromonadia</taxon>
        <taxon>Geobacterales</taxon>
        <taxon>Geobacteraceae</taxon>
        <taxon>Geobacter</taxon>
    </lineage>
</organism>
<dbReference type="Proteomes" id="UP000618926">
    <property type="component" value="Unassembled WGS sequence"/>
</dbReference>
<dbReference type="RefSeq" id="WP_052269436.1">
    <property type="nucleotide sequence ID" value="NZ_JADBFD010000003.1"/>
</dbReference>
<dbReference type="SUPFAM" id="SSF47384">
    <property type="entry name" value="Homodimeric domain of signal transducing histidine kinase"/>
    <property type="match status" value="1"/>
</dbReference>
<dbReference type="PRINTS" id="PR00344">
    <property type="entry name" value="BCTRLSENSOR"/>
</dbReference>
<reference evidence="8 9" key="1">
    <citation type="submission" date="2020-10" db="EMBL/GenBank/DDBJ databases">
        <title>Investigation of anaerobic biodegradation of phenanthrene by a sulfate-dependent Geobacter anodireducens strain PheS2.</title>
        <authorList>
            <person name="Zhang Z."/>
        </authorList>
    </citation>
    <scope>NUCLEOTIDE SEQUENCE [LARGE SCALE GENOMIC DNA]</scope>
    <source>
        <strain evidence="8 9">PheS2</strain>
    </source>
</reference>
<dbReference type="InterPro" id="IPR003661">
    <property type="entry name" value="HisK_dim/P_dom"/>
</dbReference>
<feature type="transmembrane region" description="Helical" evidence="6">
    <location>
        <begin position="12"/>
        <end position="31"/>
    </location>
</feature>
<feature type="transmembrane region" description="Helical" evidence="6">
    <location>
        <begin position="315"/>
        <end position="335"/>
    </location>
</feature>
<keyword evidence="6" id="KW-1133">Transmembrane helix</keyword>
<dbReference type="InterPro" id="IPR003594">
    <property type="entry name" value="HATPase_dom"/>
</dbReference>
<dbReference type="Gene3D" id="3.30.565.10">
    <property type="entry name" value="Histidine kinase-like ATPase, C-terminal domain"/>
    <property type="match status" value="1"/>
</dbReference>
<keyword evidence="3" id="KW-0597">Phosphoprotein</keyword>
<feature type="transmembrane region" description="Helical" evidence="6">
    <location>
        <begin position="292"/>
        <end position="309"/>
    </location>
</feature>
<dbReference type="PROSITE" id="PS50109">
    <property type="entry name" value="HIS_KIN"/>
    <property type="match status" value="1"/>
</dbReference>
<evidence type="ECO:0000313" key="8">
    <source>
        <dbReference type="EMBL" id="MBE2886866.1"/>
    </source>
</evidence>
<protein>
    <recommendedName>
        <fullName evidence="2">histidine kinase</fullName>
        <ecNumber evidence="2">2.7.13.3</ecNumber>
    </recommendedName>
</protein>
<dbReference type="Gene3D" id="1.10.287.130">
    <property type="match status" value="1"/>
</dbReference>
<evidence type="ECO:0000256" key="2">
    <source>
        <dbReference type="ARBA" id="ARBA00012438"/>
    </source>
</evidence>
<dbReference type="SUPFAM" id="SSF55874">
    <property type="entry name" value="ATPase domain of HSP90 chaperone/DNA topoisomerase II/histidine kinase"/>
    <property type="match status" value="1"/>
</dbReference>
<evidence type="ECO:0000313" key="9">
    <source>
        <dbReference type="Proteomes" id="UP000618926"/>
    </source>
</evidence>
<evidence type="ECO:0000256" key="4">
    <source>
        <dbReference type="ARBA" id="ARBA00022679"/>
    </source>
</evidence>
<dbReference type="Pfam" id="PF05226">
    <property type="entry name" value="CHASE2"/>
    <property type="match status" value="1"/>
</dbReference>
<dbReference type="PANTHER" id="PTHR42878:SF15">
    <property type="entry name" value="BACTERIOPHYTOCHROME"/>
    <property type="match status" value="1"/>
</dbReference>
<dbReference type="SMART" id="SM00387">
    <property type="entry name" value="HATPase_c"/>
    <property type="match status" value="1"/>
</dbReference>
<dbReference type="InterPro" id="IPR050351">
    <property type="entry name" value="BphY/WalK/GraS-like"/>
</dbReference>
<sequence length="647" mass="69668">MAGEQRTTYHIVAAAAAGVVLLFVLDGLGFFEGLNRFAYDLAFRLRGEVRPHAPIVLVTVDEESLGKLGPWPLKRSVYGALLDKAGAARAVGFAIIMSEPREGDDSFAAAIARHGRVVVPAYIDDRLRLALPAPSLGRVPTGHLHLEPDVDGIVRHVYHGLETGGRQVPSLALALRDAARAVTAPSAAGAPLPEASSAAIAQHYPMYIDFCGPPGMFPRFSLADVVAGNVRPDAFRDAFVLVGVTAPGIDERVIVPFSQARNRMAPVEVQANILDTVLKGNGIRSPSSASRLALCAVLAGCWLLLFLLFSEAGSLAVLFVSLAGIPLCTLSLFAFRQVWVDPAIFALTVAYLYTVVFVYRLAEASARLGRQYEAIAANLPAEGSIPPCSRGIAGLLSIGGINASVAILDAATQQLVERSIRIESANRELEAFNYSVSHDLQAPLRVIRGFAVALEEDCREEVDPACREYLARIRINVTKMEELIEALLGLSRIGRADLLRLPVDLSDMATEIAGELRRAAPERPVEFVIRTGVVVNADAHLMRAVMTNLMENAWKFTAGVVPSVIEFGVEEAGGERRLYLRDNGVGFDNAYADKLFVPFQRLHSKAEFPGTGIGLATVQRIIHRHGGRVWARGETGSGAVFFFTVPA</sequence>
<dbReference type="EMBL" id="JADBFD010000003">
    <property type="protein sequence ID" value="MBE2886866.1"/>
    <property type="molecule type" value="Genomic_DNA"/>
</dbReference>
<accession>A0ABR9NRI3</accession>
<dbReference type="InterPro" id="IPR004358">
    <property type="entry name" value="Sig_transdc_His_kin-like_C"/>
</dbReference>
<dbReference type="InterPro" id="IPR005467">
    <property type="entry name" value="His_kinase_dom"/>
</dbReference>
<dbReference type="InterPro" id="IPR036097">
    <property type="entry name" value="HisK_dim/P_sf"/>
</dbReference>
<feature type="transmembrane region" description="Helical" evidence="6">
    <location>
        <begin position="342"/>
        <end position="362"/>
    </location>
</feature>
<keyword evidence="4" id="KW-0808">Transferase</keyword>
<dbReference type="InterPro" id="IPR036890">
    <property type="entry name" value="HATPase_C_sf"/>
</dbReference>
<dbReference type="SMART" id="SM00388">
    <property type="entry name" value="HisKA"/>
    <property type="match status" value="1"/>
</dbReference>
<keyword evidence="5" id="KW-0418">Kinase</keyword>